<evidence type="ECO:0000313" key="3">
    <source>
        <dbReference type="EMBL" id="SIQ84423.1"/>
    </source>
</evidence>
<dbReference type="RefSeq" id="WP_149766075.1">
    <property type="nucleotide sequence ID" value="NZ_FTMK01000015.1"/>
</dbReference>
<dbReference type="PANTHER" id="PTHR21064:SF6">
    <property type="entry name" value="AMINOGLYCOSIDE PHOSPHOTRANSFERASE DOMAIN-CONTAINING PROTEIN"/>
    <property type="match status" value="1"/>
</dbReference>
<dbReference type="OrthoDB" id="156345at2"/>
<gene>
    <name evidence="3" type="ORF">SAMN05421641_11574</name>
</gene>
<organism evidence="3 4">
    <name type="scientific">Paracoccus thiocyanatus</name>
    <dbReference type="NCBI Taxonomy" id="34006"/>
    <lineage>
        <taxon>Bacteria</taxon>
        <taxon>Pseudomonadati</taxon>
        <taxon>Pseudomonadota</taxon>
        <taxon>Alphaproteobacteria</taxon>
        <taxon>Rhodobacterales</taxon>
        <taxon>Paracoccaceae</taxon>
        <taxon>Paracoccus</taxon>
    </lineage>
</organism>
<name>A0A1N6W2N2_9RHOB</name>
<protein>
    <submittedName>
        <fullName evidence="3">Ser/Thr protein kinase RdoA involved in Cpx stress response, MazF antagonist</fullName>
    </submittedName>
</protein>
<dbReference type="EMBL" id="FTMK01000015">
    <property type="protein sequence ID" value="SIQ84423.1"/>
    <property type="molecule type" value="Genomic_DNA"/>
</dbReference>
<dbReference type="InterPro" id="IPR050249">
    <property type="entry name" value="Pseudomonas-type_ThrB"/>
</dbReference>
<dbReference type="Proteomes" id="UP000323956">
    <property type="component" value="Unassembled WGS sequence"/>
</dbReference>
<keyword evidence="3" id="KW-0808">Transferase</keyword>
<keyword evidence="3" id="KW-0418">Kinase</keyword>
<comment type="similarity">
    <text evidence="1">Belongs to the pseudomonas-type ThrB family.</text>
</comment>
<accession>A0A1N6W2N2</accession>
<evidence type="ECO:0000256" key="1">
    <source>
        <dbReference type="ARBA" id="ARBA00038240"/>
    </source>
</evidence>
<dbReference type="InterPro" id="IPR002575">
    <property type="entry name" value="Aminoglycoside_PTrfase"/>
</dbReference>
<sequence>MSSTNLLSAGGLATPFRSIPGDEALAVLDAYYGMTGTLRRLDTEKDDTFRLATPKGERFIVKFSNPDEDPNELSLQTDLLDHLARVDPGLAVPRVVRNRDGKGFFATTDSHGQSRMVRMLTYLEGTPLDRIDPTPDERFRLGATLARLRLAMAGFSHPHEARQIAWDVQHLPKLAFLLDGVADPDHRAMLTKGIARFRQIEGKLRTCRRQVLHNDFNRSNVVADRGKPDFVTGVIDFGDALRTYIAVDLSTALLAYLDPQGGPAMFDRGRDLLAGYLSVADLTADELEVLPHLIMARVIARALITTWRAGQFPDNEPYIMRNTHQGWKQLHQFLSLPLDEISRTFAPAAPGAAARTTEEARI</sequence>
<dbReference type="AlphaFoldDB" id="A0A1N6W2N2"/>
<feature type="domain" description="Aminoglycoside phosphotransferase" evidence="2">
    <location>
        <begin position="46"/>
        <end position="268"/>
    </location>
</feature>
<dbReference type="SUPFAM" id="SSF56112">
    <property type="entry name" value="Protein kinase-like (PK-like)"/>
    <property type="match status" value="1"/>
</dbReference>
<reference evidence="3 4" key="1">
    <citation type="submission" date="2017-01" db="EMBL/GenBank/DDBJ databases">
        <authorList>
            <person name="Varghese N."/>
            <person name="Submissions S."/>
        </authorList>
    </citation>
    <scope>NUCLEOTIDE SEQUENCE [LARGE SCALE GENOMIC DNA]</scope>
    <source>
        <strain evidence="3 4">ATCC 700171</strain>
    </source>
</reference>
<dbReference type="GO" id="GO:0019202">
    <property type="term" value="F:amino acid kinase activity"/>
    <property type="evidence" value="ECO:0007669"/>
    <property type="project" value="TreeGrafter"/>
</dbReference>
<dbReference type="Gene3D" id="3.90.1200.10">
    <property type="match status" value="1"/>
</dbReference>
<proteinExistence type="inferred from homology"/>
<evidence type="ECO:0000259" key="2">
    <source>
        <dbReference type="Pfam" id="PF01636"/>
    </source>
</evidence>
<evidence type="ECO:0000313" key="4">
    <source>
        <dbReference type="Proteomes" id="UP000323956"/>
    </source>
</evidence>
<dbReference type="Pfam" id="PF01636">
    <property type="entry name" value="APH"/>
    <property type="match status" value="1"/>
</dbReference>
<dbReference type="PANTHER" id="PTHR21064">
    <property type="entry name" value="AMINOGLYCOSIDE PHOSPHOTRANSFERASE DOMAIN-CONTAINING PROTEIN-RELATED"/>
    <property type="match status" value="1"/>
</dbReference>
<dbReference type="InterPro" id="IPR011009">
    <property type="entry name" value="Kinase-like_dom_sf"/>
</dbReference>